<keyword evidence="3" id="KW-1185">Reference proteome</keyword>
<protein>
    <submittedName>
        <fullName evidence="2">RNA ligase</fullName>
    </submittedName>
</protein>
<sequence>MNTFNLHDLELLKYPRTPHLEGSRLQTGDEGHFHVPYKTLAGKQIVIEEKLDGANCALRFDSYGQLFLQSRGHFLGGGGNERQFALLKKWASVHEPRLLEILTDRYIVFAEWLHKKHSVFYDSLPTYFAEFDIWDRHSNQWLDTKTRASILSPLPVLSVPVLYQGIAPKKLSDLVSFLAPSLGKSPNWKASFERTVIREKLELEKAWQLCDLNTLAEGLYIKVEENGSVVARYKWVRPDFVQTLISHNVHHSQQPYIANQLREGVDIFSPKLTENWSS</sequence>
<dbReference type="Pfam" id="PF09414">
    <property type="entry name" value="RNA_ligase"/>
    <property type="match status" value="1"/>
</dbReference>
<organism evidence="2 3">
    <name type="scientific">Thorsellia anophelis DSM 18579</name>
    <dbReference type="NCBI Taxonomy" id="1123402"/>
    <lineage>
        <taxon>Bacteria</taxon>
        <taxon>Pseudomonadati</taxon>
        <taxon>Pseudomonadota</taxon>
        <taxon>Gammaproteobacteria</taxon>
        <taxon>Enterobacterales</taxon>
        <taxon>Thorselliaceae</taxon>
        <taxon>Thorsellia</taxon>
    </lineage>
</organism>
<evidence type="ECO:0000313" key="2">
    <source>
        <dbReference type="EMBL" id="SET54521.1"/>
    </source>
</evidence>
<gene>
    <name evidence="2" type="ORF">SAMN02583745_02688</name>
</gene>
<dbReference type="EMBL" id="FOHV01000037">
    <property type="protein sequence ID" value="SET54521.1"/>
    <property type="molecule type" value="Genomic_DNA"/>
</dbReference>
<dbReference type="OrthoDB" id="255834at2"/>
<feature type="domain" description="RNA ligase" evidence="1">
    <location>
        <begin position="44"/>
        <end position="236"/>
    </location>
</feature>
<dbReference type="Proteomes" id="UP000242642">
    <property type="component" value="Unassembled WGS sequence"/>
</dbReference>
<dbReference type="InterPro" id="IPR052732">
    <property type="entry name" value="Cell-binding_unc_protein"/>
</dbReference>
<reference evidence="3" key="1">
    <citation type="submission" date="2016-10" db="EMBL/GenBank/DDBJ databases">
        <authorList>
            <person name="Varghese N."/>
            <person name="Submissions S."/>
        </authorList>
    </citation>
    <scope>NUCLEOTIDE SEQUENCE [LARGE SCALE GENOMIC DNA]</scope>
    <source>
        <strain evidence="3">DSM 18579</strain>
    </source>
</reference>
<keyword evidence="2" id="KW-0436">Ligase</keyword>
<dbReference type="PANTHER" id="PTHR43883">
    <property type="entry name" value="SLR0207 PROTEIN"/>
    <property type="match status" value="1"/>
</dbReference>
<evidence type="ECO:0000259" key="1">
    <source>
        <dbReference type="Pfam" id="PF09414"/>
    </source>
</evidence>
<name>A0A1I0F9C4_9GAMM</name>
<accession>A0A1I0F9C4</accession>
<dbReference type="GO" id="GO:0016874">
    <property type="term" value="F:ligase activity"/>
    <property type="evidence" value="ECO:0007669"/>
    <property type="project" value="UniProtKB-KW"/>
</dbReference>
<evidence type="ECO:0000313" key="3">
    <source>
        <dbReference type="Proteomes" id="UP000242642"/>
    </source>
</evidence>
<dbReference type="STRING" id="1123402.SAMN02583745_02688"/>
<dbReference type="RefSeq" id="WP_093322151.1">
    <property type="nucleotide sequence ID" value="NZ_FOHV01000037.1"/>
</dbReference>
<dbReference type="PANTHER" id="PTHR43883:SF1">
    <property type="entry name" value="GLUCONOKINASE"/>
    <property type="match status" value="1"/>
</dbReference>
<proteinExistence type="predicted"/>
<dbReference type="Gene3D" id="3.30.470.30">
    <property type="entry name" value="DNA ligase/mRNA capping enzyme"/>
    <property type="match status" value="1"/>
</dbReference>
<dbReference type="SUPFAM" id="SSF56091">
    <property type="entry name" value="DNA ligase/mRNA capping enzyme, catalytic domain"/>
    <property type="match status" value="1"/>
</dbReference>
<dbReference type="InterPro" id="IPR021122">
    <property type="entry name" value="RNA_ligase_dom_REL/Rnl2"/>
</dbReference>
<dbReference type="AlphaFoldDB" id="A0A1I0F9C4"/>